<accession>A0A2P2MU89</accession>
<reference evidence="1" key="1">
    <citation type="submission" date="2018-02" db="EMBL/GenBank/DDBJ databases">
        <title>Rhizophora mucronata_Transcriptome.</title>
        <authorList>
            <person name="Meera S.P."/>
            <person name="Sreeshan A."/>
            <person name="Augustine A."/>
        </authorList>
    </citation>
    <scope>NUCLEOTIDE SEQUENCE</scope>
    <source>
        <tissue evidence="1">Leaf</tissue>
    </source>
</reference>
<organism evidence="1">
    <name type="scientific">Rhizophora mucronata</name>
    <name type="common">Asiatic mangrove</name>
    <dbReference type="NCBI Taxonomy" id="61149"/>
    <lineage>
        <taxon>Eukaryota</taxon>
        <taxon>Viridiplantae</taxon>
        <taxon>Streptophyta</taxon>
        <taxon>Embryophyta</taxon>
        <taxon>Tracheophyta</taxon>
        <taxon>Spermatophyta</taxon>
        <taxon>Magnoliopsida</taxon>
        <taxon>eudicotyledons</taxon>
        <taxon>Gunneridae</taxon>
        <taxon>Pentapetalae</taxon>
        <taxon>rosids</taxon>
        <taxon>fabids</taxon>
        <taxon>Malpighiales</taxon>
        <taxon>Rhizophoraceae</taxon>
        <taxon>Rhizophora</taxon>
    </lineage>
</organism>
<evidence type="ECO:0000313" key="1">
    <source>
        <dbReference type="EMBL" id="MBX33772.1"/>
    </source>
</evidence>
<dbReference type="EMBL" id="GGEC01053288">
    <property type="protein sequence ID" value="MBX33772.1"/>
    <property type="molecule type" value="Transcribed_RNA"/>
</dbReference>
<dbReference type="AlphaFoldDB" id="A0A2P2MU89"/>
<sequence length="27" mass="2927">MIMSTMTIIITTTSMGLGVLNTRLLTL</sequence>
<protein>
    <submittedName>
        <fullName evidence="1">Uncharacterized protein</fullName>
    </submittedName>
</protein>
<proteinExistence type="predicted"/>
<name>A0A2P2MU89_RHIMU</name>